<dbReference type="GO" id="GO:0070069">
    <property type="term" value="C:cytochrome complex"/>
    <property type="evidence" value="ECO:0007669"/>
    <property type="project" value="UniProtKB-UniRule"/>
</dbReference>
<evidence type="ECO:0000256" key="7">
    <source>
        <dbReference type="ARBA" id="ARBA00022723"/>
    </source>
</evidence>
<dbReference type="RefSeq" id="WP_151129510.1">
    <property type="nucleotide sequence ID" value="NZ_VZQZ01000011.1"/>
</dbReference>
<dbReference type="GO" id="GO:0005886">
    <property type="term" value="C:plasma membrane"/>
    <property type="evidence" value="ECO:0007669"/>
    <property type="project" value="UniProtKB-SubCell"/>
</dbReference>
<sequence length="443" mass="47992">MDNVLAARALMGISLGFHIIYATIGVGLPLMLMIAEGLSLRTGDDLYHRLARRWVRPAGLLFAIGAISGTVLSFELGLLWPRFMAFSGPLIGLPFSMEGFAFFTEAIFLALYIYGEKRLSRRMLFFCTIPITVAAAASAVFVISANAWMNTPAGFRIENGVLGDVQPFLALANPAWAHEAVHGTLAAYVATGFAMAGIYAWTLLRGHESDYSKRALTLSLAVATVSLPLMLISGDWAAMAVAVQQKPKLAAMEALFPTTRGAPLFIGGWPDPASGEVRYGIKIPKLLSVLAHRDPDALVEGLDAFPPGTAPDPRFVHPFFDLMVGSSFIMLAPAVWFWWLRWRRREVPLGKWPLRALLCASPFGMIALESGWLVTEFGRQPWIARGQMRVADGVTQQTGIGLVLLTFLIIYLALTAGLLKLLLRPAPIGAGGGTTQGGRHVDS</sequence>
<feature type="transmembrane region" description="Helical" evidence="12">
    <location>
        <begin position="124"/>
        <end position="149"/>
    </location>
</feature>
<keyword evidence="14" id="KW-1185">Reference proteome</keyword>
<evidence type="ECO:0000256" key="8">
    <source>
        <dbReference type="ARBA" id="ARBA00022982"/>
    </source>
</evidence>
<evidence type="ECO:0000313" key="13">
    <source>
        <dbReference type="EMBL" id="KAB0663815.1"/>
    </source>
</evidence>
<evidence type="ECO:0000256" key="2">
    <source>
        <dbReference type="ARBA" id="ARBA00009819"/>
    </source>
</evidence>
<keyword evidence="11 12" id="KW-0472">Membrane</keyword>
<keyword evidence="6 12" id="KW-0812">Transmembrane</keyword>
<keyword evidence="7 12" id="KW-0479">Metal-binding</keyword>
<keyword evidence="8 12" id="KW-0249">Electron transport</keyword>
<feature type="transmembrane region" description="Helical" evidence="12">
    <location>
        <begin position="216"/>
        <end position="239"/>
    </location>
</feature>
<name>A0A7J4ZMH6_9BACT</name>
<feature type="transmembrane region" description="Helical" evidence="12">
    <location>
        <begin position="394"/>
        <end position="414"/>
    </location>
</feature>
<comment type="similarity">
    <text evidence="2 12">Belongs to the cytochrome ubiquinol oxidase subunit 1 family.</text>
</comment>
<feature type="transmembrane region" description="Helical" evidence="12">
    <location>
        <begin position="59"/>
        <end position="79"/>
    </location>
</feature>
<evidence type="ECO:0000256" key="3">
    <source>
        <dbReference type="ARBA" id="ARBA00022448"/>
    </source>
</evidence>
<proteinExistence type="inferred from homology"/>
<evidence type="ECO:0000256" key="10">
    <source>
        <dbReference type="ARBA" id="ARBA00023004"/>
    </source>
</evidence>
<dbReference type="Pfam" id="PF01654">
    <property type="entry name" value="Cyt_bd_oxida_I"/>
    <property type="match status" value="1"/>
</dbReference>
<dbReference type="GO" id="GO:0046872">
    <property type="term" value="F:metal ion binding"/>
    <property type="evidence" value="ECO:0007669"/>
    <property type="project" value="UniProtKB-UniRule"/>
</dbReference>
<feature type="transmembrane region" description="Helical" evidence="12">
    <location>
        <begin position="91"/>
        <end position="112"/>
    </location>
</feature>
<keyword evidence="4 12" id="KW-1003">Cell membrane</keyword>
<evidence type="ECO:0000256" key="9">
    <source>
        <dbReference type="ARBA" id="ARBA00022989"/>
    </source>
</evidence>
<protein>
    <submittedName>
        <fullName evidence="13">Cytochrome ubiquinol oxidase subunit I</fullName>
    </submittedName>
</protein>
<dbReference type="AlphaFoldDB" id="A0A7J4ZMH6"/>
<evidence type="ECO:0000256" key="5">
    <source>
        <dbReference type="ARBA" id="ARBA00022617"/>
    </source>
</evidence>
<feature type="transmembrane region" description="Helical" evidence="12">
    <location>
        <begin position="185"/>
        <end position="204"/>
    </location>
</feature>
<dbReference type="InterPro" id="IPR002585">
    <property type="entry name" value="Cyt-d_ubiquinol_oxidase_su_1"/>
</dbReference>
<reference evidence="13 14" key="1">
    <citation type="submission" date="2019-09" db="EMBL/GenBank/DDBJ databases">
        <title>Geobacter sp. Red96, a novel strain isolated from paddy soil.</title>
        <authorList>
            <person name="Xu Z."/>
            <person name="Masuda Y."/>
            <person name="Itoh H."/>
            <person name="Senoo K."/>
        </authorList>
    </citation>
    <scope>NUCLEOTIDE SEQUENCE [LARGE SCALE GENOMIC DNA]</scope>
    <source>
        <strain evidence="13 14">Red96</strain>
    </source>
</reference>
<evidence type="ECO:0000256" key="1">
    <source>
        <dbReference type="ARBA" id="ARBA00004651"/>
    </source>
</evidence>
<dbReference type="Proteomes" id="UP000420562">
    <property type="component" value="Unassembled WGS sequence"/>
</dbReference>
<keyword evidence="9 12" id="KW-1133">Transmembrane helix</keyword>
<dbReference type="PANTHER" id="PTHR30365:SF14">
    <property type="entry name" value="CYTOCHROME BD MENAQUINOL OXIDASE SUBUNIT I-RELATED"/>
    <property type="match status" value="1"/>
</dbReference>
<dbReference type="GO" id="GO:0019646">
    <property type="term" value="P:aerobic electron transport chain"/>
    <property type="evidence" value="ECO:0007669"/>
    <property type="project" value="InterPro"/>
</dbReference>
<comment type="subcellular location">
    <subcellularLocation>
        <location evidence="1">Cell membrane</location>
        <topology evidence="1">Multi-pass membrane protein</topology>
    </subcellularLocation>
</comment>
<gene>
    <name evidence="13" type="ORF">F6V25_15405</name>
</gene>
<keyword evidence="10 12" id="KW-0408">Iron</keyword>
<evidence type="ECO:0000256" key="11">
    <source>
        <dbReference type="ARBA" id="ARBA00023136"/>
    </source>
</evidence>
<dbReference type="PANTHER" id="PTHR30365">
    <property type="entry name" value="CYTOCHROME D UBIQUINOL OXIDASE"/>
    <property type="match status" value="1"/>
</dbReference>
<organism evidence="13 14">
    <name type="scientific">Oryzomonas japonica</name>
    <dbReference type="NCBI Taxonomy" id="2603858"/>
    <lineage>
        <taxon>Bacteria</taxon>
        <taxon>Pseudomonadati</taxon>
        <taxon>Thermodesulfobacteriota</taxon>
        <taxon>Desulfuromonadia</taxon>
        <taxon>Geobacterales</taxon>
        <taxon>Geobacteraceae</taxon>
        <taxon>Oryzomonas</taxon>
    </lineage>
</organism>
<feature type="transmembrane region" description="Helical" evidence="12">
    <location>
        <begin position="352"/>
        <end position="374"/>
    </location>
</feature>
<evidence type="ECO:0000313" key="14">
    <source>
        <dbReference type="Proteomes" id="UP000420562"/>
    </source>
</evidence>
<accession>A0A7J4ZMH6</accession>
<comment type="caution">
    <text evidence="13">The sequence shown here is derived from an EMBL/GenBank/DDBJ whole genome shotgun (WGS) entry which is preliminary data.</text>
</comment>
<keyword evidence="5 12" id="KW-0349">Heme</keyword>
<dbReference type="GO" id="GO:0016682">
    <property type="term" value="F:oxidoreductase activity, acting on diphenols and related substances as donors, oxygen as acceptor"/>
    <property type="evidence" value="ECO:0007669"/>
    <property type="project" value="TreeGrafter"/>
</dbReference>
<dbReference type="EMBL" id="VZQZ01000011">
    <property type="protein sequence ID" value="KAB0663815.1"/>
    <property type="molecule type" value="Genomic_DNA"/>
</dbReference>
<evidence type="ECO:0000256" key="6">
    <source>
        <dbReference type="ARBA" id="ARBA00022692"/>
    </source>
</evidence>
<evidence type="ECO:0000256" key="12">
    <source>
        <dbReference type="PIRNR" id="PIRNR006446"/>
    </source>
</evidence>
<evidence type="ECO:0000256" key="4">
    <source>
        <dbReference type="ARBA" id="ARBA00022475"/>
    </source>
</evidence>
<feature type="transmembrane region" description="Helical" evidence="12">
    <location>
        <begin position="319"/>
        <end position="340"/>
    </location>
</feature>
<dbReference type="PIRSF" id="PIRSF006446">
    <property type="entry name" value="Cyt_quinol_oxidase_1"/>
    <property type="match status" value="1"/>
</dbReference>
<dbReference type="GO" id="GO:0009055">
    <property type="term" value="F:electron transfer activity"/>
    <property type="evidence" value="ECO:0007669"/>
    <property type="project" value="UniProtKB-UniRule"/>
</dbReference>
<dbReference type="GO" id="GO:0020037">
    <property type="term" value="F:heme binding"/>
    <property type="evidence" value="ECO:0007669"/>
    <property type="project" value="TreeGrafter"/>
</dbReference>
<keyword evidence="3 12" id="KW-0813">Transport</keyword>
<feature type="transmembrane region" description="Helical" evidence="12">
    <location>
        <begin position="15"/>
        <end position="38"/>
    </location>
</feature>